<keyword evidence="8 13" id="KW-0812">Transmembrane</keyword>
<dbReference type="GO" id="GO:0006811">
    <property type="term" value="P:monoatomic ion transport"/>
    <property type="evidence" value="ECO:0007669"/>
    <property type="project" value="UniProtKB-KW"/>
</dbReference>
<evidence type="ECO:0000313" key="14">
    <source>
        <dbReference type="EMBL" id="NDL67518.1"/>
    </source>
</evidence>
<evidence type="ECO:0000256" key="8">
    <source>
        <dbReference type="ARBA" id="ARBA00022692"/>
    </source>
</evidence>
<dbReference type="InterPro" id="IPR048279">
    <property type="entry name" value="MdtK-like"/>
</dbReference>
<dbReference type="Pfam" id="PF01554">
    <property type="entry name" value="MatE"/>
    <property type="match status" value="2"/>
</dbReference>
<evidence type="ECO:0000256" key="3">
    <source>
        <dbReference type="ARBA" id="ARBA00010199"/>
    </source>
</evidence>
<evidence type="ECO:0000256" key="13">
    <source>
        <dbReference type="SAM" id="Phobius"/>
    </source>
</evidence>
<feature type="transmembrane region" description="Helical" evidence="13">
    <location>
        <begin position="53"/>
        <end position="75"/>
    </location>
</feature>
<evidence type="ECO:0000256" key="1">
    <source>
        <dbReference type="ARBA" id="ARBA00003408"/>
    </source>
</evidence>
<dbReference type="PANTHER" id="PTHR43298">
    <property type="entry name" value="MULTIDRUG RESISTANCE PROTEIN NORM-RELATED"/>
    <property type="match status" value="1"/>
</dbReference>
<dbReference type="PANTHER" id="PTHR43298:SF2">
    <property type="entry name" value="FMN_FAD EXPORTER YEEO-RELATED"/>
    <property type="match status" value="1"/>
</dbReference>
<feature type="transmembrane region" description="Helical" evidence="13">
    <location>
        <begin position="281"/>
        <end position="301"/>
    </location>
</feature>
<dbReference type="InterPro" id="IPR002528">
    <property type="entry name" value="MATE_fam"/>
</dbReference>
<dbReference type="GO" id="GO:0005886">
    <property type="term" value="C:plasma membrane"/>
    <property type="evidence" value="ECO:0007669"/>
    <property type="project" value="UniProtKB-SubCell"/>
</dbReference>
<dbReference type="AlphaFoldDB" id="A0A7X5KN83"/>
<dbReference type="GO" id="GO:0015297">
    <property type="term" value="F:antiporter activity"/>
    <property type="evidence" value="ECO:0007669"/>
    <property type="project" value="UniProtKB-KW"/>
</dbReference>
<dbReference type="Proteomes" id="UP000461585">
    <property type="component" value="Unassembled WGS sequence"/>
</dbReference>
<evidence type="ECO:0000256" key="11">
    <source>
        <dbReference type="ARBA" id="ARBA00023136"/>
    </source>
</evidence>
<organism evidence="14 15">
    <name type="scientific">Anaerotalea alkaliphila</name>
    <dbReference type="NCBI Taxonomy" id="2662126"/>
    <lineage>
        <taxon>Bacteria</taxon>
        <taxon>Bacillati</taxon>
        <taxon>Bacillota</taxon>
        <taxon>Clostridia</taxon>
        <taxon>Eubacteriales</taxon>
        <taxon>Anaerotalea</taxon>
    </lineage>
</organism>
<keyword evidence="11 13" id="KW-0472">Membrane</keyword>
<keyword evidence="6" id="KW-0050">Antiport</keyword>
<feature type="transmembrane region" description="Helical" evidence="13">
    <location>
        <begin position="390"/>
        <end position="408"/>
    </location>
</feature>
<dbReference type="NCBIfam" id="TIGR00797">
    <property type="entry name" value="matE"/>
    <property type="match status" value="1"/>
</dbReference>
<reference evidence="14 15" key="1">
    <citation type="submission" date="2020-01" db="EMBL/GenBank/DDBJ databases">
        <title>Anaeroalcalibacter tamaniensis gen. nov., sp. nov., moderately halophilic strictly anaerobic fermenter bacterium from mud volcano of Taman peninsula.</title>
        <authorList>
            <person name="Frolova A."/>
            <person name="Merkel A.Y."/>
            <person name="Slobodkin A.I."/>
        </authorList>
    </citation>
    <scope>NUCLEOTIDE SEQUENCE [LARGE SCALE GENOMIC DNA]</scope>
    <source>
        <strain evidence="14 15">F-3ap</strain>
    </source>
</reference>
<evidence type="ECO:0000256" key="5">
    <source>
        <dbReference type="ARBA" id="ARBA00022448"/>
    </source>
</evidence>
<feature type="transmembrane region" description="Helical" evidence="13">
    <location>
        <begin position="414"/>
        <end position="433"/>
    </location>
</feature>
<comment type="subcellular location">
    <subcellularLocation>
        <location evidence="2">Cell membrane</location>
        <topology evidence="2">Multi-pass membrane protein</topology>
    </subcellularLocation>
</comment>
<name>A0A7X5KN83_9FIRM</name>
<feature type="transmembrane region" description="Helical" evidence="13">
    <location>
        <begin position="12"/>
        <end position="33"/>
    </location>
</feature>
<evidence type="ECO:0000256" key="10">
    <source>
        <dbReference type="ARBA" id="ARBA00023065"/>
    </source>
</evidence>
<dbReference type="RefSeq" id="WP_162370247.1">
    <property type="nucleotide sequence ID" value="NZ_JAAEEH010000016.1"/>
</dbReference>
<dbReference type="PIRSF" id="PIRSF006603">
    <property type="entry name" value="DinF"/>
    <property type="match status" value="1"/>
</dbReference>
<sequence length="452" mass="47997">MKNPQILSGPLHKAILLLAFPIMLNNLIGTLYNLGDAYWVSRLGDIQVGAINFVWPVSFFTLSVAMGISIAGGAIISQYIGAGKHGDAKETAQQLYVFGVLFGVVSSLLGWFLSPSILKLMNASPQLYDAGVGYLKILFLEMPFLFLMNIFLAVNQAQGDTVTPTIVNGTSALLNILLDPLFIFTFGLGMEGAAIATVLSKVPFALYGVYHMGWSKKGIRIRPQSLSIHREKMLDLIRIGVPSSLGNSGVALGFIVLFSVVASYGDVAVTALGIGNRLNGLAFMPAVGIGAALSTVAGQNLGAANIPRVKKAFLTSIGLALAFLALTSSALWFFSRELVGIFSDTPEVVEAGSFYLKALASTTWSISFFNCSIGLFNGSGHTRYSMFLEAGRLWAIRMPLIVLLAGSPTLGIKGIWYGIAVSNIVAAAIAYGLTHTGAWKHAVVGHGKLPLS</sequence>
<evidence type="ECO:0000256" key="12">
    <source>
        <dbReference type="ARBA" id="ARBA00031636"/>
    </source>
</evidence>
<evidence type="ECO:0000256" key="7">
    <source>
        <dbReference type="ARBA" id="ARBA00022475"/>
    </source>
</evidence>
<feature type="transmembrane region" description="Helical" evidence="13">
    <location>
        <begin position="194"/>
        <end position="215"/>
    </location>
</feature>
<keyword evidence="9 13" id="KW-1133">Transmembrane helix</keyword>
<keyword evidence="7" id="KW-1003">Cell membrane</keyword>
<comment type="caution">
    <text evidence="14">The sequence shown here is derived from an EMBL/GenBank/DDBJ whole genome shotgun (WGS) entry which is preliminary data.</text>
</comment>
<feature type="transmembrane region" description="Helical" evidence="13">
    <location>
        <begin position="133"/>
        <end position="154"/>
    </location>
</feature>
<dbReference type="GO" id="GO:0042910">
    <property type="term" value="F:xenobiotic transmembrane transporter activity"/>
    <property type="evidence" value="ECO:0007669"/>
    <property type="project" value="InterPro"/>
</dbReference>
<feature type="transmembrane region" description="Helical" evidence="13">
    <location>
        <begin position="166"/>
        <end position="188"/>
    </location>
</feature>
<feature type="transmembrane region" description="Helical" evidence="13">
    <location>
        <begin position="95"/>
        <end position="113"/>
    </location>
</feature>
<feature type="transmembrane region" description="Helical" evidence="13">
    <location>
        <begin position="354"/>
        <end position="378"/>
    </location>
</feature>
<evidence type="ECO:0000313" key="15">
    <source>
        <dbReference type="Proteomes" id="UP000461585"/>
    </source>
</evidence>
<accession>A0A7X5KN83</accession>
<keyword evidence="5" id="KW-0813">Transport</keyword>
<protein>
    <recommendedName>
        <fullName evidence="4">Probable multidrug resistance protein NorM</fullName>
    </recommendedName>
    <alternativeName>
        <fullName evidence="12">Multidrug-efflux transporter</fullName>
    </alternativeName>
</protein>
<evidence type="ECO:0000256" key="9">
    <source>
        <dbReference type="ARBA" id="ARBA00022989"/>
    </source>
</evidence>
<dbReference type="EMBL" id="JAAEEH010000016">
    <property type="protein sequence ID" value="NDL67518.1"/>
    <property type="molecule type" value="Genomic_DNA"/>
</dbReference>
<comment type="similarity">
    <text evidence="3">Belongs to the multi antimicrobial extrusion (MATE) (TC 2.A.66.1) family.</text>
</comment>
<keyword evidence="10" id="KW-0406">Ion transport</keyword>
<evidence type="ECO:0000256" key="6">
    <source>
        <dbReference type="ARBA" id="ARBA00022449"/>
    </source>
</evidence>
<comment type="function">
    <text evidence="1">Multidrug efflux pump.</text>
</comment>
<feature type="transmembrane region" description="Helical" evidence="13">
    <location>
        <begin position="313"/>
        <end position="334"/>
    </location>
</feature>
<feature type="transmembrane region" description="Helical" evidence="13">
    <location>
        <begin position="236"/>
        <end position="261"/>
    </location>
</feature>
<keyword evidence="15" id="KW-1185">Reference proteome</keyword>
<gene>
    <name evidence="14" type="ORF">GXN74_07145</name>
</gene>
<evidence type="ECO:0000256" key="2">
    <source>
        <dbReference type="ARBA" id="ARBA00004651"/>
    </source>
</evidence>
<dbReference type="InterPro" id="IPR050222">
    <property type="entry name" value="MATE_MdtK"/>
</dbReference>
<evidence type="ECO:0000256" key="4">
    <source>
        <dbReference type="ARBA" id="ARBA00020268"/>
    </source>
</evidence>
<proteinExistence type="inferred from homology"/>